<proteinExistence type="predicted"/>
<evidence type="ECO:0000259" key="7">
    <source>
        <dbReference type="PROSITE" id="PS50110"/>
    </source>
</evidence>
<evidence type="ECO:0000256" key="2">
    <source>
        <dbReference type="ARBA" id="ARBA00023015"/>
    </source>
</evidence>
<dbReference type="Pfam" id="PF00196">
    <property type="entry name" value="GerE"/>
    <property type="match status" value="1"/>
</dbReference>
<dbReference type="SMART" id="SM00421">
    <property type="entry name" value="HTH_LUXR"/>
    <property type="match status" value="1"/>
</dbReference>
<evidence type="ECO:0000256" key="1">
    <source>
        <dbReference type="ARBA" id="ARBA00022553"/>
    </source>
</evidence>
<sequence>MADTAIRVLLVDDQQLVRTGFRLLLDTEDGIEVVGDAVNGEQAIERVRELHPDVVCMDLQMPVMDGVDATCAITSEPELAASRVLVLTTFRDDESVRAALAAGASGFLVKNAPPETLVEAIRVIHAGEALLDPAVTKSVIAQMRGGSGGWVPQDGGRGESVASTPPVGAAAASAPRAFPAEYERLSDREREVLLGLAEGLSNAAIAKRLWVSDATVKTHVSNVLGKLGLRDRIQAVIYAYEHGIVEPQV</sequence>
<dbReference type="Proteomes" id="UP001525379">
    <property type="component" value="Unassembled WGS sequence"/>
</dbReference>
<evidence type="ECO:0000256" key="4">
    <source>
        <dbReference type="ARBA" id="ARBA00023163"/>
    </source>
</evidence>
<dbReference type="InterPro" id="IPR000792">
    <property type="entry name" value="Tscrpt_reg_LuxR_C"/>
</dbReference>
<protein>
    <submittedName>
        <fullName evidence="8">Response regulator transcription factor</fullName>
    </submittedName>
</protein>
<dbReference type="PROSITE" id="PS50110">
    <property type="entry name" value="RESPONSE_REGULATORY"/>
    <property type="match status" value="1"/>
</dbReference>
<feature type="modified residue" description="4-aspartylphosphate" evidence="5">
    <location>
        <position position="58"/>
    </location>
</feature>
<dbReference type="SUPFAM" id="SSF52172">
    <property type="entry name" value="CheY-like"/>
    <property type="match status" value="1"/>
</dbReference>
<evidence type="ECO:0000259" key="6">
    <source>
        <dbReference type="PROSITE" id="PS50043"/>
    </source>
</evidence>
<dbReference type="Pfam" id="PF00072">
    <property type="entry name" value="Response_reg"/>
    <property type="match status" value="1"/>
</dbReference>
<keyword evidence="4" id="KW-0804">Transcription</keyword>
<evidence type="ECO:0000313" key="8">
    <source>
        <dbReference type="EMBL" id="MCT2043034.1"/>
    </source>
</evidence>
<dbReference type="CDD" id="cd06170">
    <property type="entry name" value="LuxR_C_like"/>
    <property type="match status" value="1"/>
</dbReference>
<evidence type="ECO:0000256" key="3">
    <source>
        <dbReference type="ARBA" id="ARBA00023125"/>
    </source>
</evidence>
<dbReference type="PROSITE" id="PS50043">
    <property type="entry name" value="HTH_LUXR_2"/>
    <property type="match status" value="1"/>
</dbReference>
<dbReference type="PROSITE" id="PS00622">
    <property type="entry name" value="HTH_LUXR_1"/>
    <property type="match status" value="1"/>
</dbReference>
<dbReference type="SUPFAM" id="SSF46894">
    <property type="entry name" value="C-terminal effector domain of the bipartite response regulators"/>
    <property type="match status" value="1"/>
</dbReference>
<dbReference type="InterPro" id="IPR039420">
    <property type="entry name" value="WalR-like"/>
</dbReference>
<accession>A0ABT2HXK2</accession>
<dbReference type="PANTHER" id="PTHR43214">
    <property type="entry name" value="TWO-COMPONENT RESPONSE REGULATOR"/>
    <property type="match status" value="1"/>
</dbReference>
<name>A0ABT2HXK2_9MICO</name>
<gene>
    <name evidence="8" type="ORF">M3D15_06775</name>
</gene>
<dbReference type="InterPro" id="IPR011006">
    <property type="entry name" value="CheY-like_superfamily"/>
</dbReference>
<dbReference type="InterPro" id="IPR001789">
    <property type="entry name" value="Sig_transdc_resp-reg_receiver"/>
</dbReference>
<dbReference type="CDD" id="cd17535">
    <property type="entry name" value="REC_NarL-like"/>
    <property type="match status" value="1"/>
</dbReference>
<feature type="domain" description="Response regulatory" evidence="7">
    <location>
        <begin position="7"/>
        <end position="125"/>
    </location>
</feature>
<dbReference type="InterPro" id="IPR016032">
    <property type="entry name" value="Sig_transdc_resp-reg_C-effctor"/>
</dbReference>
<dbReference type="RefSeq" id="WP_260104307.1">
    <property type="nucleotide sequence ID" value="NZ_JALXSQ010000023.1"/>
</dbReference>
<dbReference type="InterPro" id="IPR058245">
    <property type="entry name" value="NreC/VraR/RcsB-like_REC"/>
</dbReference>
<comment type="caution">
    <text evidence="8">The sequence shown here is derived from an EMBL/GenBank/DDBJ whole genome shotgun (WGS) entry which is preliminary data.</text>
</comment>
<dbReference type="Gene3D" id="3.40.50.2300">
    <property type="match status" value="1"/>
</dbReference>
<keyword evidence="2" id="KW-0805">Transcription regulation</keyword>
<dbReference type="PANTHER" id="PTHR43214:SF24">
    <property type="entry name" value="TRANSCRIPTIONAL REGULATORY PROTEIN NARL-RELATED"/>
    <property type="match status" value="1"/>
</dbReference>
<feature type="domain" description="HTH luxR-type" evidence="6">
    <location>
        <begin position="178"/>
        <end position="243"/>
    </location>
</feature>
<evidence type="ECO:0000313" key="9">
    <source>
        <dbReference type="Proteomes" id="UP001525379"/>
    </source>
</evidence>
<keyword evidence="1 5" id="KW-0597">Phosphoprotein</keyword>
<keyword evidence="3" id="KW-0238">DNA-binding</keyword>
<keyword evidence="9" id="KW-1185">Reference proteome</keyword>
<dbReference type="SMART" id="SM00448">
    <property type="entry name" value="REC"/>
    <property type="match status" value="1"/>
</dbReference>
<organism evidence="8 9">
    <name type="scientific">Pseudoclavibacter albus</name>
    <dbReference type="NCBI Taxonomy" id="272241"/>
    <lineage>
        <taxon>Bacteria</taxon>
        <taxon>Bacillati</taxon>
        <taxon>Actinomycetota</taxon>
        <taxon>Actinomycetes</taxon>
        <taxon>Micrococcales</taxon>
        <taxon>Microbacteriaceae</taxon>
        <taxon>Pseudoclavibacter</taxon>
    </lineage>
</organism>
<reference evidence="8 9" key="1">
    <citation type="submission" date="2022-04" db="EMBL/GenBank/DDBJ databases">
        <title>Human microbiome associated bacterial genomes.</title>
        <authorList>
            <person name="Sandstrom S."/>
            <person name="Salamzade R."/>
            <person name="Kalan L.R."/>
        </authorList>
    </citation>
    <scope>NUCLEOTIDE SEQUENCE [LARGE SCALE GENOMIC DNA]</scope>
    <source>
        <strain evidence="9">p3-SID1799</strain>
    </source>
</reference>
<evidence type="ECO:0000256" key="5">
    <source>
        <dbReference type="PROSITE-ProRule" id="PRU00169"/>
    </source>
</evidence>
<dbReference type="PRINTS" id="PR00038">
    <property type="entry name" value="HTHLUXR"/>
</dbReference>
<dbReference type="EMBL" id="JALXSQ010000023">
    <property type="protein sequence ID" value="MCT2043034.1"/>
    <property type="molecule type" value="Genomic_DNA"/>
</dbReference>